<keyword evidence="4" id="KW-1185">Reference proteome</keyword>
<evidence type="ECO:0000256" key="2">
    <source>
        <dbReference type="SAM" id="MobiDB-lite"/>
    </source>
</evidence>
<dbReference type="Pfam" id="PF13517">
    <property type="entry name" value="FG-GAP_3"/>
    <property type="match status" value="1"/>
</dbReference>
<dbReference type="KEGG" id="pbf:CFX0092_A1502"/>
<evidence type="ECO:0000313" key="3">
    <source>
        <dbReference type="EMBL" id="CUS03380.2"/>
    </source>
</evidence>
<evidence type="ECO:0000313" key="4">
    <source>
        <dbReference type="Proteomes" id="UP000215027"/>
    </source>
</evidence>
<dbReference type="PANTHER" id="PTHR44103">
    <property type="entry name" value="PROPROTEIN CONVERTASE P"/>
    <property type="match status" value="1"/>
</dbReference>
<feature type="compositionally biased region" description="Low complexity" evidence="2">
    <location>
        <begin position="813"/>
        <end position="832"/>
    </location>
</feature>
<dbReference type="Proteomes" id="UP000215027">
    <property type="component" value="Chromosome I"/>
</dbReference>
<protein>
    <submittedName>
        <fullName evidence="3">FG-GAP repeat protein (Modular protein)</fullName>
    </submittedName>
</protein>
<feature type="region of interest" description="Disordered" evidence="2">
    <location>
        <begin position="405"/>
        <end position="430"/>
    </location>
</feature>
<organism evidence="3 4">
    <name type="scientific">Candidatus Promineifilum breve</name>
    <dbReference type="NCBI Taxonomy" id="1806508"/>
    <lineage>
        <taxon>Bacteria</taxon>
        <taxon>Bacillati</taxon>
        <taxon>Chloroflexota</taxon>
        <taxon>Ardenticatenia</taxon>
        <taxon>Candidatus Promineifilales</taxon>
        <taxon>Candidatus Promineifilaceae</taxon>
        <taxon>Candidatus Promineifilum</taxon>
    </lineage>
</organism>
<dbReference type="Gene3D" id="2.130.10.130">
    <property type="entry name" value="Integrin alpha, N-terminal"/>
    <property type="match status" value="3"/>
</dbReference>
<keyword evidence="1" id="KW-0732">Signal</keyword>
<evidence type="ECO:0000256" key="1">
    <source>
        <dbReference type="ARBA" id="ARBA00022729"/>
    </source>
</evidence>
<dbReference type="PANTHER" id="PTHR44103:SF1">
    <property type="entry name" value="PROPROTEIN CONVERTASE P"/>
    <property type="match status" value="1"/>
</dbReference>
<name>A0A160T467_9CHLR</name>
<reference evidence="3" key="1">
    <citation type="submission" date="2016-01" db="EMBL/GenBank/DDBJ databases">
        <authorList>
            <person name="Mcilroy J.S."/>
            <person name="Karst M S."/>
            <person name="Albertsen M."/>
        </authorList>
    </citation>
    <scope>NUCLEOTIDE SEQUENCE</scope>
    <source>
        <strain evidence="3">Cfx-K</strain>
    </source>
</reference>
<gene>
    <name evidence="3" type="ORF">CFX0092_A1502</name>
</gene>
<dbReference type="InterPro" id="IPR028994">
    <property type="entry name" value="Integrin_alpha_N"/>
</dbReference>
<dbReference type="AlphaFoldDB" id="A0A160T467"/>
<feature type="region of interest" description="Disordered" evidence="2">
    <location>
        <begin position="809"/>
        <end position="849"/>
    </location>
</feature>
<dbReference type="RefSeq" id="WP_157912969.1">
    <property type="nucleotide sequence ID" value="NZ_LN890655.1"/>
</dbReference>
<sequence length="1107" mass="117617">MRKFATVWQRLLGLLILAILLYVAGQAGVGHDAQAQANWQHLSSADGDLPAPSGSNQQVVALVIDIDGNGADDFVIGARRNPGPALVWYRRQGANWTRTVIDSGSLPLEAGAAHHDIDGDGDQDIVAGANSQSNEIWWWENPHPIHASGANWTRRYIKNSGADKHHDMMFGNFDNDAAVEFVYWNQGANSLHMVDIPANPRATEPWGNPTTVFDGGGNTTEGLAQADVDGDGRSDIIGGGYWFSYNGGSNFTPHLIQTGPFMRVAAGQLIPGGRPEIVQIPGDADGPGRWFEWDGGDWVSHTLPVGDITHGHSLDLGDVNGDGHLDIFLAEMRFDDSRYEEARTLVLHGNSQGTFTVQTVATGYGHHESGLGDLDGDGDLDIVGKPFTWDTPRVDVWLNGGGGPVATATATPPNGTATRTPTPTSTSSSCSLGSIGSWSWTRHVIDPNKPGRATFAFTVDLDGDGRMDILTGKYWYRNPGQVNGTWARSLIGAPLEDTAAVYDFDGDGDLDVFGTTGPTLPTDDSHWSPFVWGRNNGGVFTILDNIDNTDLAVPANDPIQGVAVAQFHTGGPLEIAVTWDDTEKPNANPYGIQIFTVPTNPSTQTWARRKLSDLSTGEQLSAADLDDDADLDLFLGSVWLRNNHPTNSWTPFTIFDAGSSQASRHELTDIDGDGDLDAFIGYSHEPDVTRVMWYEQLNSPTASWEGHLITNLPRGDAESLDAFDMDGDGDSDVIVGEYNHSGSTDRPGSLFIYENLGQGANWATHEIYDGDSHYQASQAADIDGDGDQDIISKNWWHFRVLIYERVGCGGPPNGTATPTATPSRTPTATATPGPSPTPTPTSNTHSGDGHVYYISSTSAGKVGGVKFADEDVLQYDDDAGEWSLFFDGSDVGLSQNDVDAFHMRADGSLLLSLVNAATLVDVGPVDDSDLLIFAPTTLGANTAGTFALFFDGSDVGLTTSAEDIDGIMELPDGRVVITTLGKAVVPGLTAQDEDALAFTPSGLGGDTAGGWSLFFQGADIGLSATTEDVRGMVMGAGNQFYLTSGGAFEIGDLSGRPTDVIRCHLIAGGADTSCSAAPTVHWSGGQNGLGNKVIDGLWMMLATDGGS</sequence>
<dbReference type="EMBL" id="LN890655">
    <property type="protein sequence ID" value="CUS03380.2"/>
    <property type="molecule type" value="Genomic_DNA"/>
</dbReference>
<dbReference type="OrthoDB" id="58662at2"/>
<dbReference type="InterPro" id="IPR013517">
    <property type="entry name" value="FG-GAP"/>
</dbReference>
<accession>A0A160T467</accession>
<proteinExistence type="predicted"/>
<dbReference type="SUPFAM" id="SSF69318">
    <property type="entry name" value="Integrin alpha N-terminal domain"/>
    <property type="match status" value="3"/>
</dbReference>